<feature type="region of interest" description="Disordered" evidence="2">
    <location>
        <begin position="24"/>
        <end position="49"/>
    </location>
</feature>
<dbReference type="OrthoDB" id="6256962at2759"/>
<organism evidence="3 4">
    <name type="scientific">Owenia fusiformis</name>
    <name type="common">Polychaete worm</name>
    <dbReference type="NCBI Taxonomy" id="6347"/>
    <lineage>
        <taxon>Eukaryota</taxon>
        <taxon>Metazoa</taxon>
        <taxon>Spiralia</taxon>
        <taxon>Lophotrochozoa</taxon>
        <taxon>Annelida</taxon>
        <taxon>Polychaeta</taxon>
        <taxon>Sedentaria</taxon>
        <taxon>Canalipalpata</taxon>
        <taxon>Sabellida</taxon>
        <taxon>Oweniida</taxon>
        <taxon>Oweniidae</taxon>
        <taxon>Owenia</taxon>
    </lineage>
</organism>
<evidence type="ECO:0000256" key="1">
    <source>
        <dbReference type="SAM" id="Coils"/>
    </source>
</evidence>
<feature type="coiled-coil region" evidence="1">
    <location>
        <begin position="265"/>
        <end position="292"/>
    </location>
</feature>
<sequence>MSRERHKSMVGSLVQSLTDFATSTLVPGSVDNLDREQEPPFFDSQSSCDKPITLPIVKMSQNVANSPESNPEQNDRNIGKYQSSQETTIQKEPEKNASKCEYCQKNASMLECEYCRKWSCLKCQNVPKPMWKAIHNHQDLHWYCRTCEPIVENKLSTDGKNDHELDCIMPLLKEQLANITSNLDECFRKQNLAISNKIAKLQGDLNTKLANSRVPNQLNEIRDKIDRFQIPAETDLKNAMNEAARNINENIMNEATKSINIKGLEDQMQGNIKNLQSKIDEVKTIVQKSEVKPDLLSELEEREKRKYNLVLQNVPESLKQTPRQRQLDDNQLVNDIIEYQLSIETKVVRSMRLGRPREDGEARPLQITLEDQYNRNEILRAAPKLRRSAQWGTIFI</sequence>
<proteinExistence type="predicted"/>
<dbReference type="AlphaFoldDB" id="A0A8S4Q9P1"/>
<dbReference type="Gene3D" id="3.30.40.10">
    <property type="entry name" value="Zinc/RING finger domain, C3HC4 (zinc finger)"/>
    <property type="match status" value="1"/>
</dbReference>
<dbReference type="EMBL" id="CAIIXF020000160">
    <property type="protein sequence ID" value="CAH1802900.1"/>
    <property type="molecule type" value="Genomic_DNA"/>
</dbReference>
<reference evidence="3" key="1">
    <citation type="submission" date="2022-03" db="EMBL/GenBank/DDBJ databases">
        <authorList>
            <person name="Martin C."/>
        </authorList>
    </citation>
    <scope>NUCLEOTIDE SEQUENCE</scope>
</reference>
<dbReference type="PANTHER" id="PTHR37445">
    <property type="entry name" value="PROTEIN CBG24663"/>
    <property type="match status" value="1"/>
</dbReference>
<evidence type="ECO:0000256" key="2">
    <source>
        <dbReference type="SAM" id="MobiDB-lite"/>
    </source>
</evidence>
<comment type="caution">
    <text evidence="3">The sequence shown here is derived from an EMBL/GenBank/DDBJ whole genome shotgun (WGS) entry which is preliminary data.</text>
</comment>
<accession>A0A8S4Q9P1</accession>
<name>A0A8S4Q9P1_OWEFU</name>
<protein>
    <submittedName>
        <fullName evidence="3">Uncharacterized protein</fullName>
    </submittedName>
</protein>
<dbReference type="Proteomes" id="UP000749559">
    <property type="component" value="Unassembled WGS sequence"/>
</dbReference>
<gene>
    <name evidence="3" type="ORF">OFUS_LOCUS26539</name>
</gene>
<dbReference type="InterPro" id="IPR011011">
    <property type="entry name" value="Znf_FYVE_PHD"/>
</dbReference>
<evidence type="ECO:0000313" key="4">
    <source>
        <dbReference type="Proteomes" id="UP000749559"/>
    </source>
</evidence>
<dbReference type="PANTHER" id="PTHR37445:SF3">
    <property type="entry name" value="ZINC FINGER PHD-TYPE DOMAIN-CONTAINING PROTEIN"/>
    <property type="match status" value="1"/>
</dbReference>
<dbReference type="SUPFAM" id="SSF57903">
    <property type="entry name" value="FYVE/PHD zinc finger"/>
    <property type="match status" value="1"/>
</dbReference>
<keyword evidence="4" id="KW-1185">Reference proteome</keyword>
<feature type="compositionally biased region" description="Polar residues" evidence="2">
    <location>
        <begin position="63"/>
        <end position="72"/>
    </location>
</feature>
<keyword evidence="1" id="KW-0175">Coiled coil</keyword>
<dbReference type="InterPro" id="IPR013083">
    <property type="entry name" value="Znf_RING/FYVE/PHD"/>
</dbReference>
<feature type="region of interest" description="Disordered" evidence="2">
    <location>
        <begin position="63"/>
        <end position="90"/>
    </location>
</feature>
<evidence type="ECO:0000313" key="3">
    <source>
        <dbReference type="EMBL" id="CAH1802900.1"/>
    </source>
</evidence>